<feature type="region of interest" description="Disordered" evidence="9">
    <location>
        <begin position="286"/>
        <end position="339"/>
    </location>
</feature>
<dbReference type="EMBL" id="JAOPGA020001141">
    <property type="protein sequence ID" value="KAL0485488.1"/>
    <property type="molecule type" value="Genomic_DNA"/>
</dbReference>
<feature type="compositionally biased region" description="Low complexity" evidence="9">
    <location>
        <begin position="286"/>
        <end position="304"/>
    </location>
</feature>
<sequence length="339" mass="38280">MSNKQVADAEALMKEAKKISTRGLFNLSPDYDAAASKYEKAGTLFKVGRKPDQAVICFRLAGDNFLRTNSDYLAGKNYEQAANTLKDEKKIIEAIPDYELAGKTYLEGGKPDRCAEAWVKCAKLLEKEGPAYKDKCISLYERAIEVVTNDDKDHLATDTYRAFNAYLVREKYFREAIDNIKKQITSYRKLKQDSNLHKAYLSVIILHLALSDWAEADNCQHTFLEKTPDYGSTDEQYIASGLLNAFEKLDQKQLDEVLNNNKLKYLESEVAKLVKKLKISGSVAPTKTTTQTTKSQQKTAQKAALLGDSDDEEEEEPEPEPEQPNQEDEPDAFDPYDLT</sequence>
<feature type="compositionally biased region" description="Acidic residues" evidence="9">
    <location>
        <begin position="308"/>
        <end position="339"/>
    </location>
</feature>
<dbReference type="GO" id="GO:0006886">
    <property type="term" value="P:intracellular protein transport"/>
    <property type="evidence" value="ECO:0007669"/>
    <property type="project" value="InterPro"/>
</dbReference>
<keyword evidence="3" id="KW-0813">Transport</keyword>
<keyword evidence="11" id="KW-1185">Reference proteome</keyword>
<evidence type="ECO:0000313" key="10">
    <source>
        <dbReference type="EMBL" id="KAL0485488.1"/>
    </source>
</evidence>
<reference evidence="10 11" key="1">
    <citation type="submission" date="2024-03" db="EMBL/GenBank/DDBJ databases">
        <title>The Acrasis kona genome and developmental transcriptomes reveal deep origins of eukaryotic multicellular pathways.</title>
        <authorList>
            <person name="Sheikh S."/>
            <person name="Fu C.-J."/>
            <person name="Brown M.W."/>
            <person name="Baldauf S.L."/>
        </authorList>
    </citation>
    <scope>NUCLEOTIDE SEQUENCE [LARGE SCALE GENOMIC DNA]</scope>
    <source>
        <strain evidence="10 11">ATCC MYA-3509</strain>
    </source>
</reference>
<protein>
    <recommendedName>
        <fullName evidence="7">Gamma-soluble NSF attachment protein</fullName>
    </recommendedName>
    <alternativeName>
        <fullName evidence="8">N-ethylmaleimide-sensitive factor attachment protein gamma</fullName>
    </alternativeName>
</protein>
<proteinExistence type="inferred from homology"/>
<evidence type="ECO:0000256" key="5">
    <source>
        <dbReference type="ARBA" id="ARBA00022927"/>
    </source>
</evidence>
<organism evidence="10 11">
    <name type="scientific">Acrasis kona</name>
    <dbReference type="NCBI Taxonomy" id="1008807"/>
    <lineage>
        <taxon>Eukaryota</taxon>
        <taxon>Discoba</taxon>
        <taxon>Heterolobosea</taxon>
        <taxon>Tetramitia</taxon>
        <taxon>Eutetramitia</taxon>
        <taxon>Acrasidae</taxon>
        <taxon>Acrasis</taxon>
    </lineage>
</organism>
<accession>A0AAW2Z8C2</accession>
<keyword evidence="5" id="KW-0653">Protein transport</keyword>
<gene>
    <name evidence="10" type="ORF">AKO1_003083</name>
</gene>
<dbReference type="PANTHER" id="PTHR13768:SF2">
    <property type="entry name" value="GAMMA-SOLUBLE NSF ATTACHMENT PROTEIN"/>
    <property type="match status" value="1"/>
</dbReference>
<comment type="similarity">
    <text evidence="2">Belongs to the SNAP family.</text>
</comment>
<evidence type="ECO:0000256" key="6">
    <source>
        <dbReference type="ARBA" id="ARBA00023136"/>
    </source>
</evidence>
<dbReference type="Pfam" id="PF14938">
    <property type="entry name" value="SNAP"/>
    <property type="match status" value="1"/>
</dbReference>
<name>A0AAW2Z8C2_9EUKA</name>
<evidence type="ECO:0000256" key="9">
    <source>
        <dbReference type="SAM" id="MobiDB-lite"/>
    </source>
</evidence>
<evidence type="ECO:0000256" key="8">
    <source>
        <dbReference type="ARBA" id="ARBA00042485"/>
    </source>
</evidence>
<evidence type="ECO:0000256" key="4">
    <source>
        <dbReference type="ARBA" id="ARBA00022892"/>
    </source>
</evidence>
<dbReference type="Gene3D" id="1.25.40.10">
    <property type="entry name" value="Tetratricopeptide repeat domain"/>
    <property type="match status" value="1"/>
</dbReference>
<dbReference type="GO" id="GO:0016192">
    <property type="term" value="P:vesicle-mediated transport"/>
    <property type="evidence" value="ECO:0007669"/>
    <property type="project" value="UniProtKB-KW"/>
</dbReference>
<comment type="subcellular location">
    <subcellularLocation>
        <location evidence="1">Membrane</location>
        <topology evidence="1">Peripheral membrane protein</topology>
    </subcellularLocation>
</comment>
<evidence type="ECO:0000256" key="7">
    <source>
        <dbReference type="ARBA" id="ARBA00040047"/>
    </source>
</evidence>
<evidence type="ECO:0000256" key="2">
    <source>
        <dbReference type="ARBA" id="ARBA00010050"/>
    </source>
</evidence>
<dbReference type="InterPro" id="IPR000744">
    <property type="entry name" value="NSF_attach"/>
</dbReference>
<dbReference type="GO" id="GO:0005483">
    <property type="term" value="F:soluble NSF attachment protein activity"/>
    <property type="evidence" value="ECO:0007669"/>
    <property type="project" value="TreeGrafter"/>
</dbReference>
<dbReference type="GO" id="GO:0031201">
    <property type="term" value="C:SNARE complex"/>
    <property type="evidence" value="ECO:0007669"/>
    <property type="project" value="TreeGrafter"/>
</dbReference>
<dbReference type="GO" id="GO:0005774">
    <property type="term" value="C:vacuolar membrane"/>
    <property type="evidence" value="ECO:0007669"/>
    <property type="project" value="TreeGrafter"/>
</dbReference>
<keyword evidence="6" id="KW-0472">Membrane</keyword>
<comment type="caution">
    <text evidence="10">The sequence shown here is derived from an EMBL/GenBank/DDBJ whole genome shotgun (WGS) entry which is preliminary data.</text>
</comment>
<dbReference type="InterPro" id="IPR011990">
    <property type="entry name" value="TPR-like_helical_dom_sf"/>
</dbReference>
<dbReference type="AlphaFoldDB" id="A0AAW2Z8C2"/>
<keyword evidence="4" id="KW-0931">ER-Golgi transport</keyword>
<dbReference type="PANTHER" id="PTHR13768">
    <property type="entry name" value="SOLUBLE NSF ATTACHMENT PROTEIN SNAP"/>
    <property type="match status" value="1"/>
</dbReference>
<evidence type="ECO:0000256" key="3">
    <source>
        <dbReference type="ARBA" id="ARBA00022448"/>
    </source>
</evidence>
<evidence type="ECO:0000313" key="11">
    <source>
        <dbReference type="Proteomes" id="UP001431209"/>
    </source>
</evidence>
<dbReference type="SUPFAM" id="SSF48452">
    <property type="entry name" value="TPR-like"/>
    <property type="match status" value="1"/>
</dbReference>
<dbReference type="GO" id="GO:0019905">
    <property type="term" value="F:syntaxin binding"/>
    <property type="evidence" value="ECO:0007669"/>
    <property type="project" value="TreeGrafter"/>
</dbReference>
<dbReference type="Proteomes" id="UP001431209">
    <property type="component" value="Unassembled WGS sequence"/>
</dbReference>
<evidence type="ECO:0000256" key="1">
    <source>
        <dbReference type="ARBA" id="ARBA00004170"/>
    </source>
</evidence>